<dbReference type="EMBL" id="UGSC01000001">
    <property type="protein sequence ID" value="SUA68188.1"/>
    <property type="molecule type" value="Genomic_DNA"/>
</dbReference>
<sequence length="115" mass="13240">METRLIPVIDNSGLRSYLEVPGGTIFEGAYFINSLLSDAVRLDMSLLHLTGEEVAELDKQTECKQIRKRMRELNYKKLEAISLGINPIEYKKEWHVLSGKLFRLEREMKKGSAQL</sequence>
<name>A0A378XUW2_PAEPO</name>
<dbReference type="RefSeq" id="WP_019686650.1">
    <property type="nucleotide sequence ID" value="NZ_CP036496.1"/>
</dbReference>
<protein>
    <submittedName>
        <fullName evidence="1">Uncharacterized protein</fullName>
    </submittedName>
</protein>
<dbReference type="Proteomes" id="UP000254400">
    <property type="component" value="Unassembled WGS sequence"/>
</dbReference>
<accession>A0A378XUW2</accession>
<evidence type="ECO:0000313" key="2">
    <source>
        <dbReference type="Proteomes" id="UP000254400"/>
    </source>
</evidence>
<reference evidence="1 2" key="1">
    <citation type="submission" date="2018-06" db="EMBL/GenBank/DDBJ databases">
        <authorList>
            <consortium name="Pathogen Informatics"/>
            <person name="Doyle S."/>
        </authorList>
    </citation>
    <scope>NUCLEOTIDE SEQUENCE [LARGE SCALE GENOMIC DNA]</scope>
    <source>
        <strain evidence="1 2">NCTC10343</strain>
    </source>
</reference>
<dbReference type="GeneID" id="93350338"/>
<organism evidence="1 2">
    <name type="scientific">Paenibacillus polymyxa</name>
    <name type="common">Bacillus polymyxa</name>
    <dbReference type="NCBI Taxonomy" id="1406"/>
    <lineage>
        <taxon>Bacteria</taxon>
        <taxon>Bacillati</taxon>
        <taxon>Bacillota</taxon>
        <taxon>Bacilli</taxon>
        <taxon>Bacillales</taxon>
        <taxon>Paenibacillaceae</taxon>
        <taxon>Paenibacillus</taxon>
    </lineage>
</organism>
<dbReference type="AlphaFoldDB" id="A0A378XUW2"/>
<gene>
    <name evidence="1" type="ORF">NCTC10343_01552</name>
</gene>
<evidence type="ECO:0000313" key="1">
    <source>
        <dbReference type="EMBL" id="SUA68188.1"/>
    </source>
</evidence>
<proteinExistence type="predicted"/>